<gene>
    <name evidence="1" type="ORF">AOX59_03305</name>
</gene>
<evidence type="ECO:0000313" key="2">
    <source>
        <dbReference type="Proteomes" id="UP000050331"/>
    </source>
</evidence>
<dbReference type="OrthoDB" id="2884789at2"/>
<dbReference type="SUPFAM" id="SSF46785">
    <property type="entry name" value="Winged helix' DNA-binding domain"/>
    <property type="match status" value="1"/>
</dbReference>
<dbReference type="AlphaFoldDB" id="A0A0U4F4M2"/>
<dbReference type="RefSeq" id="WP_068441803.1">
    <property type="nucleotide sequence ID" value="NZ_CP013862.1"/>
</dbReference>
<keyword evidence="2" id="KW-1185">Reference proteome</keyword>
<reference evidence="1 2" key="1">
    <citation type="submission" date="2016-01" db="EMBL/GenBank/DDBJ databases">
        <title>Complete genome sequence of strain Lentibacillus amyloliquefaciens LAM0015T isolated from saline sediment.</title>
        <authorList>
            <person name="Wang J.-L."/>
            <person name="He M.-X."/>
        </authorList>
    </citation>
    <scope>NUCLEOTIDE SEQUENCE [LARGE SCALE GENOMIC DNA]</scope>
    <source>
        <strain evidence="1 2">LAM0015</strain>
    </source>
</reference>
<protein>
    <recommendedName>
        <fullName evidence="3">Replication-relaxation</fullName>
    </recommendedName>
</protein>
<dbReference type="EMBL" id="CP013862">
    <property type="protein sequence ID" value="ALX47715.1"/>
    <property type="molecule type" value="Genomic_DNA"/>
</dbReference>
<dbReference type="Proteomes" id="UP000050331">
    <property type="component" value="Chromosome"/>
</dbReference>
<name>A0A0U4F4M2_9BACI</name>
<evidence type="ECO:0000313" key="1">
    <source>
        <dbReference type="EMBL" id="ALX47715.1"/>
    </source>
</evidence>
<accession>A0A0U4F4M2</accession>
<dbReference type="InterPro" id="IPR036390">
    <property type="entry name" value="WH_DNA-bd_sf"/>
</dbReference>
<proteinExistence type="predicted"/>
<dbReference type="STRING" id="1472767.AOX59_03305"/>
<evidence type="ECO:0008006" key="3">
    <source>
        <dbReference type="Google" id="ProtNLM"/>
    </source>
</evidence>
<sequence length="368" mass="43298">MPKTKKQVIKRLQPLDIQILKYLYDYRALSTEQISEFHDMTMPYTYRKLNILRNTGYIKSEPIRGYIKSQSRQGNYHRISETGIACLRKQGYPVERRADDLRVRRFHLPFVLSTNNILVKLEQVGWTVQDSRDVKRQHNLNRSSNVQGIITSPAGPAFTIYTFMHSTSAKNLEKIIREIDQHRSDVTIQTGQRHFDAYAFFARGQESYDQVVNRLLDSRAIRECESLKVFPQTFGIEYLSTFLASETELQKELENQYQNNLSFMPDNTEFKGVGHPDGLNQIVQYQDEEMYFINLLDTDLVKIKHIMQYRKDRYERNGRKVLVLTHPGLRPKHEELLQHVHHVDFLDVSTDFMNKGLLPKTNEMEVHK</sequence>
<organism evidence="1 2">
    <name type="scientific">Lentibacillus amyloliquefaciens</name>
    <dbReference type="NCBI Taxonomy" id="1472767"/>
    <lineage>
        <taxon>Bacteria</taxon>
        <taxon>Bacillati</taxon>
        <taxon>Bacillota</taxon>
        <taxon>Bacilli</taxon>
        <taxon>Bacillales</taxon>
        <taxon>Bacillaceae</taxon>
        <taxon>Lentibacillus</taxon>
    </lineage>
</organism>
<dbReference type="KEGG" id="lao:AOX59_03305"/>